<feature type="compositionally biased region" description="Low complexity" evidence="2">
    <location>
        <begin position="179"/>
        <end position="200"/>
    </location>
</feature>
<evidence type="ECO:0000313" key="4">
    <source>
        <dbReference type="EMBL" id="VDK55675.1"/>
    </source>
</evidence>
<dbReference type="PANTHER" id="PTHR24637">
    <property type="entry name" value="COLLAGEN"/>
    <property type="match status" value="1"/>
</dbReference>
<dbReference type="EMBL" id="UYRR01032448">
    <property type="protein sequence ID" value="VDK55675.1"/>
    <property type="molecule type" value="Genomic_DNA"/>
</dbReference>
<feature type="domain" description="Nematode cuticle collagen N-terminal" evidence="3">
    <location>
        <begin position="8"/>
        <end position="60"/>
    </location>
</feature>
<sequence length="488" mass="52715">MSLMVFRLGAVIAAISSAVAFLSLLSVFPMLLNEIASMENELNEYRDYFVVMSNDMWNELQAMNVNSARRSRGIAIKQQHRSLGWHKRRTRQYPGESYEVGPMAEEDSGYAYSNGYSAVSEQGGGKKCPPGPRGPPGEPGEKGEDGPPGAPGKPGINGLAVAMPSRPCPPCPSGPPGFPGYKGPRGPRGPQGKKGQPGRPGCDGEAGEEGQEGDFGPIGETGPTGERGLDGEYCPCPERTSDMNWPANAQSNEPPPRAQKVSSQTQKLYARPAISPEAGYSAEDASYGFVESREGLDAPSAEPLRAPPHPRKKSSGFSKLRAARNSASSEMAADRQSPAKPASIDQISSDEYGREVDDNDQWAPHNSKFNKSSETGLDYSREKFSRNGTGTKSRLNGDHGNSLQLQEDFITEDDLNAPSRESITDSVEAFIEGLNSFEKSDENEEDQQGNSKLNGVAEVVELYPVEAKPYYKRALDSTIRPKHPTRPS</sequence>
<dbReference type="InterPro" id="IPR002486">
    <property type="entry name" value="Col_cuticle_N"/>
</dbReference>
<feature type="compositionally biased region" description="Pro residues" evidence="2">
    <location>
        <begin position="129"/>
        <end position="138"/>
    </location>
</feature>
<protein>
    <submittedName>
        <fullName evidence="6">Col_cuticle_N domain-containing protein</fullName>
    </submittedName>
</protein>
<proteinExistence type="predicted"/>
<feature type="region of interest" description="Disordered" evidence="2">
    <location>
        <begin position="114"/>
        <end position="403"/>
    </location>
</feature>
<reference evidence="6" key="1">
    <citation type="submission" date="2017-02" db="UniProtKB">
        <authorList>
            <consortium name="WormBaseParasite"/>
        </authorList>
    </citation>
    <scope>IDENTIFICATION</scope>
</reference>
<dbReference type="SMART" id="SM01088">
    <property type="entry name" value="Col_cuticle_N"/>
    <property type="match status" value="1"/>
</dbReference>
<name>A0A0M3K5H9_ANISI</name>
<evidence type="ECO:0000313" key="6">
    <source>
        <dbReference type="WBParaSite" id="ASIM_0001622001-mRNA-1"/>
    </source>
</evidence>
<evidence type="ECO:0000256" key="2">
    <source>
        <dbReference type="SAM" id="MobiDB-lite"/>
    </source>
</evidence>
<reference evidence="4 5" key="2">
    <citation type="submission" date="2018-11" db="EMBL/GenBank/DDBJ databases">
        <authorList>
            <consortium name="Pathogen Informatics"/>
        </authorList>
    </citation>
    <scope>NUCLEOTIDE SEQUENCE [LARGE SCALE GENOMIC DNA]</scope>
</reference>
<evidence type="ECO:0000313" key="5">
    <source>
        <dbReference type="Proteomes" id="UP000267096"/>
    </source>
</evidence>
<keyword evidence="1" id="KW-0677">Repeat</keyword>
<organism evidence="6">
    <name type="scientific">Anisakis simplex</name>
    <name type="common">Herring worm</name>
    <dbReference type="NCBI Taxonomy" id="6269"/>
    <lineage>
        <taxon>Eukaryota</taxon>
        <taxon>Metazoa</taxon>
        <taxon>Ecdysozoa</taxon>
        <taxon>Nematoda</taxon>
        <taxon>Chromadorea</taxon>
        <taxon>Rhabditida</taxon>
        <taxon>Spirurina</taxon>
        <taxon>Ascaridomorpha</taxon>
        <taxon>Ascaridoidea</taxon>
        <taxon>Anisakidae</taxon>
        <taxon>Anisakis</taxon>
        <taxon>Anisakis simplex complex</taxon>
    </lineage>
</organism>
<gene>
    <name evidence="4" type="ORF">ASIM_LOCUS15627</name>
</gene>
<dbReference type="InterPro" id="IPR008160">
    <property type="entry name" value="Collagen"/>
</dbReference>
<dbReference type="Proteomes" id="UP000267096">
    <property type="component" value="Unassembled WGS sequence"/>
</dbReference>
<dbReference type="Pfam" id="PF01391">
    <property type="entry name" value="Collagen"/>
    <property type="match status" value="1"/>
</dbReference>
<dbReference type="GO" id="GO:0042302">
    <property type="term" value="F:structural constituent of cuticle"/>
    <property type="evidence" value="ECO:0007669"/>
    <property type="project" value="InterPro"/>
</dbReference>
<dbReference type="PANTHER" id="PTHR24637:SF421">
    <property type="entry name" value="CUTICLE COLLAGEN DPY-2"/>
    <property type="match status" value="1"/>
</dbReference>
<dbReference type="Pfam" id="PF01484">
    <property type="entry name" value="Col_cuticle_N"/>
    <property type="match status" value="1"/>
</dbReference>
<evidence type="ECO:0000256" key="1">
    <source>
        <dbReference type="ARBA" id="ARBA00022737"/>
    </source>
</evidence>
<keyword evidence="5" id="KW-1185">Reference proteome</keyword>
<dbReference type="AlphaFoldDB" id="A0A0M3K5H9"/>
<accession>A0A0M3K5H9</accession>
<dbReference type="WBParaSite" id="ASIM_0001622001-mRNA-1">
    <property type="protein sequence ID" value="ASIM_0001622001-mRNA-1"/>
    <property type="gene ID" value="ASIM_0001622001"/>
</dbReference>
<feature type="compositionally biased region" description="Pro residues" evidence="2">
    <location>
        <begin position="166"/>
        <end position="178"/>
    </location>
</feature>
<evidence type="ECO:0000259" key="3">
    <source>
        <dbReference type="SMART" id="SM01088"/>
    </source>
</evidence>
<feature type="compositionally biased region" description="Polar residues" evidence="2">
    <location>
        <begin position="386"/>
        <end position="403"/>
    </location>
</feature>
<dbReference type="Gene3D" id="1.20.5.320">
    <property type="entry name" value="6-Phosphogluconate Dehydrogenase, domain 3"/>
    <property type="match status" value="1"/>
</dbReference>